<feature type="chain" id="PRO_5004824075" evidence="3">
    <location>
        <begin position="23"/>
        <end position="1908"/>
    </location>
</feature>
<feature type="region of interest" description="Disordered" evidence="1">
    <location>
        <begin position="1838"/>
        <end position="1908"/>
    </location>
</feature>
<dbReference type="EMBL" id="KB822720">
    <property type="protein sequence ID" value="ETN40601.1"/>
    <property type="molecule type" value="Genomic_DNA"/>
</dbReference>
<accession>W2RVQ4</accession>
<evidence type="ECO:0000313" key="4">
    <source>
        <dbReference type="EMBL" id="ETN40601.1"/>
    </source>
</evidence>
<sequence length="1908" mass="205904">MEPKMMLFLLLTFMALMPSTCAWKPQLGAALVVSGGIFIMKTSFISRRNQPATSNEDLRAPVASYWANDLDLNSPSSANYPAVNSPMNDASVIDYSQLQPFTPVSSIEYPVCRPRVYIPDEELLLVDEDEESTNNKNTAFSHLSTILVLSLHTLRACIDRTLATIIKHGLKSVASVIFLVAFLAGLQRSLLKCGLQLNDFGLVLFCVTQVTLNYARTITRGLRPFYLSMLQLPAWAIPMMAGASNALMVSLTYFAQVISTLVASCYSRVMPDIQNCLMILLLGVIGIILASGFVIIGVVGSVYMVLTFWCQALLRPGWELFWWNIDRATITWARFRGRAPTQEQINELKKSMMQEFQQVLLANGAEVARRAFREDLAQAKLFGEGTIAPEARNALHKTWRKNREAVRQAAPGVAEDLLDGDNIEDLMLRFIAVNANKDRIAHKEYIDARFEEYRPSPVMMRAITREVVDDAQLGAMSADAFEKLTTNFEQLVCDQTKRSFDSFRPKYDGAIQVRTQIRKMSKEIMTINASLRTMESTRAQNFRVNQLTEDNAQMRKEMNTMQLALAQVLSRRESRSSDMQGASTEPANDQVPSKQPEHPVQTLPSQQHERTVVALPPQQAAHRVEQPSAMERQIDRTASRLCTRQSTQRTSLLDPAEDGLNRTQKTRRSAMVPQKPMQVPPAVQKPTALPLLPTKLAAPLEEVPKPEPSIKKTPATGPTSEDTSKHTQTHVQFALASQEPVGLPPRSADRATLVSEPPKAEPVVKVVSSKAEPSQDSSKQTQTPIADAPKPEPVLKDASPMTEATETVNSERHQETVVLPSVPANIPAPVSGTLESDPLVAPVSTNDDVPKQEMLLPEPAIKATLIESHVEPLAEAVTETTSIAVNDVPNTTTASLSMAQEVPDVAQIHTAAVSSPSELVDPANLGWEPAQMRGGVHSGGNKRRSAASKPAQRYSPYSRPSLPKSPQLDSATPPPVILPMSASAAPSEAPATASVLPSSPGSSTSFGPTPLTKSPVGYTQTPNQDDGLGYLFESDSEDPQEVKLGGTDDNDSSEPFTREQPNDDADMMNGVNQSPPTRPFSPSVLARPAGANAPIDFNLHNASSQSQQAPARPKGAIAPINSSLQNSPTQSHQAAAPSTTGEALYGNFSGLNLGLQPQPKEEDADTDVNMPDTGTSVTMAIVSEPNVFGFGTDSQPNVDTNMANNDMTSTSQPITETPAESANAPMTSFDLSSLGSTMPPMAPFDENQNAAMEVEPTSARQVPSNVHPLFGGSGFTGVSTPKPPRDPAPPTDAHDVDMSNPQPLGDGHLFGTVLPLQQAQPSRTPLLSAHAQPKNDARSPRIPVSVKRALPGPKLVTREQLKAKADANVVSVAKSKAEAEAERKLPKVAMDPSTVLTDASYGPPISDKSPEKKPESIAKPQSKPVPNSKPPAKSRKQLLAEVEQRRAQDDRLRAQENGTSTVTPSVFSSRAPLAATDGWEAFTKGSSSLSGLAYSATPSKNIVSAGAMAAKLANDPNSLFATKPSPSGLRGALANVHESDSSPRNTGAPRIPVKQQQSAAPLPRSLPPGFVYDQQGRRVPAKQQGEVYHAAYAAPQTSSIGPAYGPQGSAGQQKTGGAEINYTIFADMLRENADEEAKDAVPPSAPLDDVQQLSQEQIAEQQARQAKKRRASDEQEGGQIPQKDQKVSKSDVPQRVDRPSEKEEPKGEAFDVTDPRYLVFNLMYASCWAQTNQPQQEKPHATTSDEQPPPEPIAPKSPRKYRVPKLRKPRVKGDDNKEMSQFSDTASTPPNAEQLPTPPPTATFSLPQKRRSPSPPTDYANAPSAVKVVDTSTLDLTRSTVVEGNGTEVPQSEETTASGTNEQAVTEQTETAALEGKDTVTPVSSEATAADDTNGTNAPNSTIENGRK</sequence>
<reference evidence="4 5" key="1">
    <citation type="submission" date="2013-03" db="EMBL/GenBank/DDBJ databases">
        <title>The Genome Sequence of Phialophora europaea CBS 101466.</title>
        <authorList>
            <consortium name="The Broad Institute Genomics Platform"/>
            <person name="Cuomo C."/>
            <person name="de Hoog S."/>
            <person name="Gorbushina A."/>
            <person name="Walker B."/>
            <person name="Young S.K."/>
            <person name="Zeng Q."/>
            <person name="Gargeya S."/>
            <person name="Fitzgerald M."/>
            <person name="Haas B."/>
            <person name="Abouelleil A."/>
            <person name="Allen A.W."/>
            <person name="Alvarado L."/>
            <person name="Arachchi H.M."/>
            <person name="Berlin A.M."/>
            <person name="Chapman S.B."/>
            <person name="Gainer-Dewar J."/>
            <person name="Goldberg J."/>
            <person name="Griggs A."/>
            <person name="Gujja S."/>
            <person name="Hansen M."/>
            <person name="Howarth C."/>
            <person name="Imamovic A."/>
            <person name="Ireland A."/>
            <person name="Larimer J."/>
            <person name="McCowan C."/>
            <person name="Murphy C."/>
            <person name="Pearson M."/>
            <person name="Poon T.W."/>
            <person name="Priest M."/>
            <person name="Roberts A."/>
            <person name="Saif S."/>
            <person name="Shea T."/>
            <person name="Sisk P."/>
            <person name="Sykes S."/>
            <person name="Wortman J."/>
            <person name="Nusbaum C."/>
            <person name="Birren B."/>
        </authorList>
    </citation>
    <scope>NUCLEOTIDE SEQUENCE [LARGE SCALE GENOMIC DNA]</scope>
    <source>
        <strain evidence="4 5">CBS 101466</strain>
    </source>
</reference>
<keyword evidence="2" id="KW-1133">Transmembrane helix</keyword>
<dbReference type="HOGENOM" id="CLU_235663_0_0_1"/>
<feature type="compositionally biased region" description="Polar residues" evidence="1">
    <location>
        <begin position="775"/>
        <end position="784"/>
    </location>
</feature>
<gene>
    <name evidence="4" type="ORF">HMPREF1541_04878</name>
</gene>
<feature type="compositionally biased region" description="Low complexity" evidence="1">
    <location>
        <begin position="981"/>
        <end position="1012"/>
    </location>
</feature>
<feature type="compositionally biased region" description="Low complexity" evidence="1">
    <location>
        <begin position="754"/>
        <end position="774"/>
    </location>
</feature>
<feature type="compositionally biased region" description="Polar residues" evidence="1">
    <location>
        <begin position="1315"/>
        <end position="1325"/>
    </location>
</feature>
<evidence type="ECO:0000256" key="1">
    <source>
        <dbReference type="SAM" id="MobiDB-lite"/>
    </source>
</evidence>
<feature type="compositionally biased region" description="Basic residues" evidence="1">
    <location>
        <begin position="1757"/>
        <end position="1770"/>
    </location>
</feature>
<dbReference type="Proteomes" id="UP000030752">
    <property type="component" value="Unassembled WGS sequence"/>
</dbReference>
<feature type="compositionally biased region" description="Polar residues" evidence="1">
    <location>
        <begin position="1731"/>
        <end position="1746"/>
    </location>
</feature>
<feature type="compositionally biased region" description="Low complexity" evidence="1">
    <location>
        <begin position="1651"/>
        <end position="1664"/>
    </location>
</feature>
<feature type="compositionally biased region" description="Polar residues" evidence="1">
    <location>
        <begin position="640"/>
        <end position="651"/>
    </location>
</feature>
<feature type="compositionally biased region" description="Basic and acidic residues" evidence="1">
    <location>
        <begin position="1375"/>
        <end position="1385"/>
    </location>
</feature>
<proteinExistence type="predicted"/>
<feature type="transmembrane region" description="Helical" evidence="2">
    <location>
        <begin position="276"/>
        <end position="306"/>
    </location>
</feature>
<keyword evidence="3" id="KW-0732">Signal</keyword>
<name>W2RVQ4_CYPE1</name>
<feature type="compositionally biased region" description="Low complexity" evidence="1">
    <location>
        <begin position="1887"/>
        <end position="1898"/>
    </location>
</feature>
<feature type="compositionally biased region" description="Low complexity" evidence="1">
    <location>
        <begin position="685"/>
        <end position="700"/>
    </location>
</feature>
<dbReference type="VEuPathDB" id="FungiDB:HMPREF1541_04878"/>
<keyword evidence="2" id="KW-0472">Membrane</keyword>
<evidence type="ECO:0000256" key="2">
    <source>
        <dbReference type="SAM" id="Phobius"/>
    </source>
</evidence>
<evidence type="ECO:0000313" key="5">
    <source>
        <dbReference type="Proteomes" id="UP000030752"/>
    </source>
</evidence>
<protein>
    <submittedName>
        <fullName evidence="4">Uncharacterized protein</fullName>
    </submittedName>
</protein>
<feature type="compositionally biased region" description="Polar residues" evidence="1">
    <location>
        <begin position="1120"/>
        <end position="1141"/>
    </location>
</feature>
<feature type="compositionally biased region" description="Polar residues" evidence="1">
    <location>
        <begin position="577"/>
        <end position="593"/>
    </location>
</feature>
<feature type="compositionally biased region" description="Polar residues" evidence="1">
    <location>
        <begin position="1100"/>
        <end position="1109"/>
    </location>
</feature>
<feature type="region of interest" description="Disordered" evidence="1">
    <location>
        <begin position="921"/>
        <end position="1167"/>
    </location>
</feature>
<feature type="region of interest" description="Disordered" evidence="1">
    <location>
        <begin position="1275"/>
        <end position="1466"/>
    </location>
</feature>
<feature type="compositionally biased region" description="Polar residues" evidence="1">
    <location>
        <begin position="1456"/>
        <end position="1466"/>
    </location>
</feature>
<organism evidence="4 5">
    <name type="scientific">Cyphellophora europaea (strain CBS 101466)</name>
    <name type="common">Phialophora europaea</name>
    <dbReference type="NCBI Taxonomy" id="1220924"/>
    <lineage>
        <taxon>Eukaryota</taxon>
        <taxon>Fungi</taxon>
        <taxon>Dikarya</taxon>
        <taxon>Ascomycota</taxon>
        <taxon>Pezizomycotina</taxon>
        <taxon>Eurotiomycetes</taxon>
        <taxon>Chaetothyriomycetidae</taxon>
        <taxon>Chaetothyriales</taxon>
        <taxon>Cyphellophoraceae</taxon>
        <taxon>Cyphellophora</taxon>
    </lineage>
</organism>
<feature type="region of interest" description="Disordered" evidence="1">
    <location>
        <begin position="569"/>
        <end position="610"/>
    </location>
</feature>
<feature type="transmembrane region" description="Helical" evidence="2">
    <location>
        <begin position="235"/>
        <end position="255"/>
    </location>
</feature>
<feature type="compositionally biased region" description="Basic and acidic residues" evidence="1">
    <location>
        <begin position="1356"/>
        <end position="1365"/>
    </location>
</feature>
<feature type="compositionally biased region" description="Polar residues" evidence="1">
    <location>
        <begin position="1779"/>
        <end position="1791"/>
    </location>
</feature>
<dbReference type="GeneID" id="19972217"/>
<feature type="compositionally biased region" description="Polar residues" evidence="1">
    <location>
        <begin position="1899"/>
        <end position="1908"/>
    </location>
</feature>
<feature type="region of interest" description="Disordered" evidence="1">
    <location>
        <begin position="1521"/>
        <end position="1584"/>
    </location>
</feature>
<feature type="compositionally biased region" description="Basic and acidic residues" evidence="1">
    <location>
        <begin position="1442"/>
        <end position="1454"/>
    </location>
</feature>
<feature type="compositionally biased region" description="Polar residues" evidence="1">
    <location>
        <begin position="1838"/>
        <end position="1871"/>
    </location>
</feature>
<feature type="region of interest" description="Disordered" evidence="1">
    <location>
        <begin position="1631"/>
        <end position="1715"/>
    </location>
</feature>
<feature type="region of interest" description="Disordered" evidence="1">
    <location>
        <begin position="1731"/>
        <end position="1826"/>
    </location>
</feature>
<keyword evidence="2" id="KW-0812">Transmembrane</keyword>
<feature type="compositionally biased region" description="Basic and acidic residues" evidence="1">
    <location>
        <begin position="1683"/>
        <end position="1709"/>
    </location>
</feature>
<feature type="signal peptide" evidence="3">
    <location>
        <begin position="1"/>
        <end position="22"/>
    </location>
</feature>
<dbReference type="InParanoid" id="W2RVQ4"/>
<dbReference type="RefSeq" id="XP_008717444.1">
    <property type="nucleotide sequence ID" value="XM_008719222.1"/>
</dbReference>
<evidence type="ECO:0000256" key="3">
    <source>
        <dbReference type="SAM" id="SignalP"/>
    </source>
</evidence>
<feature type="region of interest" description="Disordered" evidence="1">
    <location>
        <begin position="637"/>
        <end position="852"/>
    </location>
</feature>
<keyword evidence="5" id="KW-1185">Reference proteome</keyword>